<feature type="transmembrane region" description="Helical" evidence="1">
    <location>
        <begin position="70"/>
        <end position="90"/>
    </location>
</feature>
<gene>
    <name evidence="2" type="ORF">BST43_12320</name>
</gene>
<comment type="caution">
    <text evidence="2">The sequence shown here is derived from an EMBL/GenBank/DDBJ whole genome shotgun (WGS) entry which is preliminary data.</text>
</comment>
<evidence type="ECO:0000313" key="3">
    <source>
        <dbReference type="Proteomes" id="UP000192434"/>
    </source>
</evidence>
<evidence type="ECO:0000256" key="1">
    <source>
        <dbReference type="SAM" id="Phobius"/>
    </source>
</evidence>
<keyword evidence="1" id="KW-0812">Transmembrane</keyword>
<name>A0A1X0J6B4_9MYCO</name>
<dbReference type="EMBL" id="MVII01000014">
    <property type="protein sequence ID" value="ORB57689.1"/>
    <property type="molecule type" value="Genomic_DNA"/>
</dbReference>
<dbReference type="Proteomes" id="UP000192434">
    <property type="component" value="Unassembled WGS sequence"/>
</dbReference>
<reference evidence="2 3" key="1">
    <citation type="submission" date="2016-12" db="EMBL/GenBank/DDBJ databases">
        <title>The new phylogeny of genus Mycobacterium.</title>
        <authorList>
            <person name="Tortoli E."/>
            <person name="Trovato A."/>
            <person name="Cirillo D.M."/>
        </authorList>
    </citation>
    <scope>NUCLEOTIDE SEQUENCE [LARGE SCALE GENOMIC DNA]</scope>
    <source>
        <strain evidence="2 3">CCUG 66554</strain>
    </source>
</reference>
<organism evidence="2 3">
    <name type="scientific">Mycobacteroides saopaulense</name>
    <dbReference type="NCBI Taxonomy" id="1578165"/>
    <lineage>
        <taxon>Bacteria</taxon>
        <taxon>Bacillati</taxon>
        <taxon>Actinomycetota</taxon>
        <taxon>Actinomycetes</taxon>
        <taxon>Mycobacteriales</taxon>
        <taxon>Mycobacteriaceae</taxon>
        <taxon>Mycobacteroides</taxon>
    </lineage>
</organism>
<protein>
    <submittedName>
        <fullName evidence="2">Uncharacterized protein</fullName>
    </submittedName>
</protein>
<proteinExistence type="predicted"/>
<dbReference type="AlphaFoldDB" id="A0A1X0J6B4"/>
<evidence type="ECO:0000313" key="2">
    <source>
        <dbReference type="EMBL" id="ORB57689.1"/>
    </source>
</evidence>
<keyword evidence="1" id="KW-0472">Membrane</keyword>
<accession>A0A1X0J6B4</accession>
<keyword evidence="1" id="KW-1133">Transmembrane helix</keyword>
<sequence>MFVAIPICMMFVFGGVSMFQHPDTCDGKLMTQWDRCQHYGRAHERLLTGSETDVPALGYDRDSQVHYRQLLAGGGMFLGAAAWAMAGIWIRGKLLDWQAKRHRL</sequence>